<keyword evidence="3" id="KW-1185">Reference proteome</keyword>
<organism evidence="2 3">
    <name type="scientific">Blautia caecimuris</name>
    <dbReference type="NCBI Taxonomy" id="1796615"/>
    <lineage>
        <taxon>Bacteria</taxon>
        <taxon>Bacillati</taxon>
        <taxon>Bacillota</taxon>
        <taxon>Clostridia</taxon>
        <taxon>Lachnospirales</taxon>
        <taxon>Lachnospiraceae</taxon>
        <taxon>Blautia</taxon>
    </lineage>
</organism>
<feature type="transmembrane region" description="Helical" evidence="1">
    <location>
        <begin position="187"/>
        <end position="212"/>
    </location>
</feature>
<reference evidence="2 3" key="1">
    <citation type="submission" date="2024-06" db="EMBL/GenBank/DDBJ databases">
        <title>Genomic Encyclopedia of Type Strains, Phase IV (KMG-IV): sequencing the most valuable type-strain genomes for metagenomic binning, comparative biology and taxonomic classification.</title>
        <authorList>
            <person name="Goeker M."/>
        </authorList>
    </citation>
    <scope>NUCLEOTIDE SEQUENCE [LARGE SCALE GENOMIC DNA]</scope>
    <source>
        <strain evidence="2 3">DSM 29492</strain>
    </source>
</reference>
<evidence type="ECO:0000313" key="3">
    <source>
        <dbReference type="Proteomes" id="UP001549106"/>
    </source>
</evidence>
<protein>
    <recommendedName>
        <fullName evidence="4">ABC transporter permease</fullName>
    </recommendedName>
</protein>
<feature type="transmembrane region" description="Helical" evidence="1">
    <location>
        <begin position="149"/>
        <end position="167"/>
    </location>
</feature>
<keyword evidence="1" id="KW-1133">Transmembrane helix</keyword>
<evidence type="ECO:0000256" key="1">
    <source>
        <dbReference type="SAM" id="Phobius"/>
    </source>
</evidence>
<comment type="caution">
    <text evidence="2">The sequence shown here is derived from an EMBL/GenBank/DDBJ whole genome shotgun (WGS) entry which is preliminary data.</text>
</comment>
<keyword evidence="1" id="KW-0472">Membrane</keyword>
<gene>
    <name evidence="2" type="ORF">ABID24_001996</name>
</gene>
<dbReference type="RefSeq" id="WP_257464744.1">
    <property type="nucleotide sequence ID" value="NZ_JANJZT010000013.1"/>
</dbReference>
<evidence type="ECO:0000313" key="2">
    <source>
        <dbReference type="EMBL" id="MET3750743.1"/>
    </source>
</evidence>
<evidence type="ECO:0008006" key="4">
    <source>
        <dbReference type="Google" id="ProtNLM"/>
    </source>
</evidence>
<dbReference type="EMBL" id="JBEPMJ010000013">
    <property type="protein sequence ID" value="MET3750743.1"/>
    <property type="molecule type" value="Genomic_DNA"/>
</dbReference>
<feature type="transmembrane region" description="Helical" evidence="1">
    <location>
        <begin position="304"/>
        <end position="325"/>
    </location>
</feature>
<sequence length="333" mass="37925">MQKSFCSLLKKDLQMMISGKFFLLALGSLILYTLFINFGYVNFMKAPGYGVYMYVPKGVSYSEGFSDKIKVVRSEQEVYDCLSKDTNGIGIMYKEKNPEFVLYYGSDTIDNHRITYAHSLLKGKEFETPIIVGKNTAEEKQRKEMSCELLFIEIIAVGFLGIASILFKEKQMGVMRVYGITPAPKAFFILSKLLVFLISDLIFATLLAIFNVRSPETFHILPRVLLQTGILSLIMALVGMGCSLLLKDFKQFSLAYLVVALFISAPVFLSANTSAQNSWIKWHPFYHLYMGMKNAFFDFQQEGITYFLLCLCSIFLLFMLVKMAFMRELSKEG</sequence>
<name>A0ABV2M2P8_9FIRM</name>
<feature type="transmembrane region" description="Helical" evidence="1">
    <location>
        <begin position="21"/>
        <end position="43"/>
    </location>
</feature>
<dbReference type="Proteomes" id="UP001549106">
    <property type="component" value="Unassembled WGS sequence"/>
</dbReference>
<keyword evidence="1" id="KW-0812">Transmembrane</keyword>
<proteinExistence type="predicted"/>
<feature type="transmembrane region" description="Helical" evidence="1">
    <location>
        <begin position="224"/>
        <end position="246"/>
    </location>
</feature>
<feature type="transmembrane region" description="Helical" evidence="1">
    <location>
        <begin position="253"/>
        <end position="271"/>
    </location>
</feature>
<accession>A0ABV2M2P8</accession>